<dbReference type="EMBL" id="WLYK01000001">
    <property type="protein sequence ID" value="MTD13085.1"/>
    <property type="molecule type" value="Genomic_DNA"/>
</dbReference>
<evidence type="ECO:0000313" key="5">
    <source>
        <dbReference type="Proteomes" id="UP000460221"/>
    </source>
</evidence>
<accession>A0A7K1FG43</accession>
<dbReference type="PANTHER" id="PTHR19328">
    <property type="entry name" value="HEDGEHOG-INTERACTING PROTEIN"/>
    <property type="match status" value="1"/>
</dbReference>
<dbReference type="InterPro" id="IPR012938">
    <property type="entry name" value="Glc/Sorbosone_DH"/>
</dbReference>
<keyword evidence="2" id="KW-0732">Signal</keyword>
<feature type="region of interest" description="Disordered" evidence="1">
    <location>
        <begin position="364"/>
        <end position="394"/>
    </location>
</feature>
<gene>
    <name evidence="4" type="ORF">GIS00_03875</name>
</gene>
<dbReference type="Pfam" id="PF07995">
    <property type="entry name" value="GSDH"/>
    <property type="match status" value="1"/>
</dbReference>
<keyword evidence="5" id="KW-1185">Reference proteome</keyword>
<sequence length="394" mass="40153">MSPHLSRTRTRLALWLAPLLLLVAACGDFSAEAVPYSVQPSLTPAVVTPVVPDPPTPGQSTSSSSSSSTSSAPPDPCVPTDPAVIAACLDAPWGLVPLDGQSALVGERTTGRILLVAYQQTPVEIATVPDVDASGDGGLLGLAVSPSYAEDGLIYAYVTTKTDNRIVRIAPGDTPKAIFTGIPRGAEHNGGPITFVDRFLYVATGDAGDPTAAGSDSSLAGKVLRLDEFGKPTGGTLTPGSPVFATGLTQPTGMCVLATGNLGVMDHRKAQDLLLSVSAGHDYSQPKSGDSAWSWTKAEGGANDCAFDQGILAATSLAGKQVVGLEMTEQGTFTGDPAQLLGDKYGRLLTVEPGPESLFWITTSNKDGAGDPTPSDDRVIVLPNSGGGGGGGPD</sequence>
<organism evidence="4 5">
    <name type="scientific">Nakamurella alba</name>
    <dbReference type="NCBI Taxonomy" id="2665158"/>
    <lineage>
        <taxon>Bacteria</taxon>
        <taxon>Bacillati</taxon>
        <taxon>Actinomycetota</taxon>
        <taxon>Actinomycetes</taxon>
        <taxon>Nakamurellales</taxon>
        <taxon>Nakamurellaceae</taxon>
        <taxon>Nakamurella</taxon>
    </lineage>
</organism>
<feature type="domain" description="Glucose/Sorbosone dehydrogenase" evidence="3">
    <location>
        <begin position="89"/>
        <end position="287"/>
    </location>
</feature>
<dbReference type="SUPFAM" id="SSF50952">
    <property type="entry name" value="Soluble quinoprotein glucose dehydrogenase"/>
    <property type="match status" value="1"/>
</dbReference>
<dbReference type="InterPro" id="IPR011042">
    <property type="entry name" value="6-blade_b-propeller_TolB-like"/>
</dbReference>
<feature type="chain" id="PRO_5029585844" evidence="2">
    <location>
        <begin position="34"/>
        <end position="394"/>
    </location>
</feature>
<feature type="compositionally biased region" description="Gly residues" evidence="1">
    <location>
        <begin position="385"/>
        <end position="394"/>
    </location>
</feature>
<feature type="compositionally biased region" description="Low complexity" evidence="1">
    <location>
        <begin position="60"/>
        <end position="71"/>
    </location>
</feature>
<feature type="region of interest" description="Disordered" evidence="1">
    <location>
        <begin position="48"/>
        <end position="77"/>
    </location>
</feature>
<evidence type="ECO:0000256" key="2">
    <source>
        <dbReference type="SAM" id="SignalP"/>
    </source>
</evidence>
<dbReference type="RefSeq" id="WP_154767023.1">
    <property type="nucleotide sequence ID" value="NZ_WLYK01000001.1"/>
</dbReference>
<dbReference type="PANTHER" id="PTHR19328:SF13">
    <property type="entry name" value="HIPL1 PROTEIN"/>
    <property type="match status" value="1"/>
</dbReference>
<name>A0A7K1FG43_9ACTN</name>
<protein>
    <submittedName>
        <fullName evidence="4">Glucose dehydrogenase</fullName>
    </submittedName>
</protein>
<evidence type="ECO:0000256" key="1">
    <source>
        <dbReference type="SAM" id="MobiDB-lite"/>
    </source>
</evidence>
<evidence type="ECO:0000313" key="4">
    <source>
        <dbReference type="EMBL" id="MTD13085.1"/>
    </source>
</evidence>
<dbReference type="PROSITE" id="PS51257">
    <property type="entry name" value="PROKAR_LIPOPROTEIN"/>
    <property type="match status" value="1"/>
</dbReference>
<dbReference type="Proteomes" id="UP000460221">
    <property type="component" value="Unassembled WGS sequence"/>
</dbReference>
<reference evidence="4 5" key="1">
    <citation type="submission" date="2019-11" db="EMBL/GenBank/DDBJ databases">
        <authorList>
            <person name="Jiang L.-Q."/>
        </authorList>
    </citation>
    <scope>NUCLEOTIDE SEQUENCE [LARGE SCALE GENOMIC DNA]</scope>
    <source>
        <strain evidence="4 5">YIM 132087</strain>
    </source>
</reference>
<comment type="caution">
    <text evidence="4">The sequence shown here is derived from an EMBL/GenBank/DDBJ whole genome shotgun (WGS) entry which is preliminary data.</text>
</comment>
<proteinExistence type="predicted"/>
<evidence type="ECO:0000259" key="3">
    <source>
        <dbReference type="Pfam" id="PF07995"/>
    </source>
</evidence>
<dbReference type="Gene3D" id="2.120.10.30">
    <property type="entry name" value="TolB, C-terminal domain"/>
    <property type="match status" value="1"/>
</dbReference>
<feature type="signal peptide" evidence="2">
    <location>
        <begin position="1"/>
        <end position="33"/>
    </location>
</feature>
<dbReference type="InterPro" id="IPR011041">
    <property type="entry name" value="Quinoprot_gluc/sorb_DH_b-prop"/>
</dbReference>
<dbReference type="AlphaFoldDB" id="A0A7K1FG43"/>